<sequence>MSSYPSSQTFQQLPLSLQNLGLDDFHLIESLSKPGEILSHLELSRSPVHAYKLRWAFTSTSRGVACAKL</sequence>
<evidence type="ECO:0000313" key="1">
    <source>
        <dbReference type="EMBL" id="KCW77060.1"/>
    </source>
</evidence>
<dbReference type="EMBL" id="KK198756">
    <property type="protein sequence ID" value="KCW77060.1"/>
    <property type="molecule type" value="Genomic_DNA"/>
</dbReference>
<dbReference type="AlphaFoldDB" id="A0A059CGK9"/>
<gene>
    <name evidence="1" type="ORF">EUGRSUZ_D01402</name>
</gene>
<dbReference type="InParanoid" id="A0A059CGK9"/>
<proteinExistence type="predicted"/>
<organism evidence="1">
    <name type="scientific">Eucalyptus grandis</name>
    <name type="common">Flooded gum</name>
    <dbReference type="NCBI Taxonomy" id="71139"/>
    <lineage>
        <taxon>Eukaryota</taxon>
        <taxon>Viridiplantae</taxon>
        <taxon>Streptophyta</taxon>
        <taxon>Embryophyta</taxon>
        <taxon>Tracheophyta</taxon>
        <taxon>Spermatophyta</taxon>
        <taxon>Magnoliopsida</taxon>
        <taxon>eudicotyledons</taxon>
        <taxon>Gunneridae</taxon>
        <taxon>Pentapetalae</taxon>
        <taxon>rosids</taxon>
        <taxon>malvids</taxon>
        <taxon>Myrtales</taxon>
        <taxon>Myrtaceae</taxon>
        <taxon>Myrtoideae</taxon>
        <taxon>Eucalypteae</taxon>
        <taxon>Eucalyptus</taxon>
    </lineage>
</organism>
<dbReference type="Gramene" id="KCW77060">
    <property type="protein sequence ID" value="KCW77060"/>
    <property type="gene ID" value="EUGRSUZ_D01402"/>
</dbReference>
<accession>A0A059CGK9</accession>
<reference evidence="1" key="1">
    <citation type="submission" date="2013-07" db="EMBL/GenBank/DDBJ databases">
        <title>The genome of Eucalyptus grandis.</title>
        <authorList>
            <person name="Schmutz J."/>
            <person name="Hayes R."/>
            <person name="Myburg A."/>
            <person name="Tuskan G."/>
            <person name="Grattapaglia D."/>
            <person name="Rokhsar D.S."/>
        </authorList>
    </citation>
    <scope>NUCLEOTIDE SEQUENCE</scope>
    <source>
        <tissue evidence="1">Leaf extractions</tissue>
    </source>
</reference>
<protein>
    <submittedName>
        <fullName evidence="1">Uncharacterized protein</fullName>
    </submittedName>
</protein>
<name>A0A059CGK9_EUCGR</name>